<feature type="compositionally biased region" description="Polar residues" evidence="1">
    <location>
        <begin position="361"/>
        <end position="377"/>
    </location>
</feature>
<gene>
    <name evidence="2" type="primary">Contig417.g461</name>
    <name evidence="2" type="ORF">STYLEM_10837</name>
</gene>
<feature type="compositionally biased region" description="Low complexity" evidence="1">
    <location>
        <begin position="656"/>
        <end position="679"/>
    </location>
</feature>
<reference evidence="2 3" key="1">
    <citation type="submission" date="2014-06" db="EMBL/GenBank/DDBJ databases">
        <authorList>
            <person name="Swart Estienne"/>
        </authorList>
    </citation>
    <scope>NUCLEOTIDE SEQUENCE [LARGE SCALE GENOMIC DNA]</scope>
    <source>
        <strain evidence="2 3">130c</strain>
    </source>
</reference>
<accession>A0A078ALT8</accession>
<feature type="compositionally biased region" description="Polar residues" evidence="1">
    <location>
        <begin position="567"/>
        <end position="579"/>
    </location>
</feature>
<feature type="region of interest" description="Disordered" evidence="1">
    <location>
        <begin position="86"/>
        <end position="107"/>
    </location>
</feature>
<feature type="region of interest" description="Disordered" evidence="1">
    <location>
        <begin position="567"/>
        <end position="594"/>
    </location>
</feature>
<feature type="region of interest" description="Disordered" evidence="1">
    <location>
        <begin position="796"/>
        <end position="855"/>
    </location>
</feature>
<feature type="region of interest" description="Disordered" evidence="1">
    <location>
        <begin position="349"/>
        <end position="377"/>
    </location>
</feature>
<dbReference type="OrthoDB" id="10690755at2759"/>
<evidence type="ECO:0000313" key="3">
    <source>
        <dbReference type="Proteomes" id="UP000039865"/>
    </source>
</evidence>
<evidence type="ECO:0000313" key="2">
    <source>
        <dbReference type="EMBL" id="CDW81813.1"/>
    </source>
</evidence>
<dbReference type="InParanoid" id="A0A078ALT8"/>
<feature type="compositionally biased region" description="Polar residues" evidence="1">
    <location>
        <begin position="828"/>
        <end position="855"/>
    </location>
</feature>
<dbReference type="EMBL" id="CCKQ01010297">
    <property type="protein sequence ID" value="CDW81813.1"/>
    <property type="molecule type" value="Genomic_DNA"/>
</dbReference>
<dbReference type="Proteomes" id="UP000039865">
    <property type="component" value="Unassembled WGS sequence"/>
</dbReference>
<feature type="compositionally biased region" description="Low complexity" evidence="1">
    <location>
        <begin position="87"/>
        <end position="106"/>
    </location>
</feature>
<feature type="compositionally biased region" description="Polar residues" evidence="1">
    <location>
        <begin position="640"/>
        <end position="650"/>
    </location>
</feature>
<sequence length="855" mass="99570">MGINTRKQYIGNQVIETQNITIQQSQKKTYSLNNSGGPNNHQEQYEYQVSQPQNTQKIQQSPVNYQNLYQVHQQLNKKLISQLDASSNNQQIQKNNQQQQSYQKQIRQPKRNLNYTIQHESQNDYLLQPIEDEDQEYIFDPNNEYRSKSTLRQNLQTNLPLINKQPKNRYDQSESDLQSIRTRSLKSEKSTKQMKNYSQQNYFNKMYLYKGTHRVSITNFKVRDQPILAQLPFIIFRIQNNIYIQSKATQDLIRTNFLNKNAKLIICLPEKLAEKYVMMSDNKFERLIEEKISITNNQLIIASISKFAGIGEKLQRDTIRSLSTQAQYKKDDLINQKIKLNYSQLEQDYNDEDDEHDNPFKSRQQVNQKHQSFQQNGKSLNINESSVIFVGRNTKQESIKSVKIVKLGEIAKQGAKEAMESTQFHQKKRSQPENQNEQRLLLPDINVPIFTKTNFNVTPVSSNKSKLEKFTPNTMGIETLNFTRVPMINNVSITTKNAKKQNYSILGLEKIDKFQVDAQMQTNVQDDENTSDKNVQIDFDKMSNQIKKNQSNQESNLIASLKHKDQNQISQNNDRTQNFMGVKQPQAVETKRKLRKTINQQGLILNRHSSSSQDESDYGQITQKYFNVKDIILNKPNQQQVMQQNSNLKTPDNKQQKQSPQLNQQKFQTQTQFHQTSQDTQFTGFMQRRSSNPSKQNDTNLNLTSYKNKEVLSSPSMNTKNEILIQDEQKQKTIQSSTINAQTDNTLEKQLKKITSNKAKIIQSEKIQAMIKSKQNSISQKRIVLKKDQIVTKYKPPQVAIEEETQEDGGYTTSYEGSNEGEDDEEFLSQQVSESVQNNYSQSQFEFQQDQNYKI</sequence>
<evidence type="ECO:0000256" key="1">
    <source>
        <dbReference type="SAM" id="MobiDB-lite"/>
    </source>
</evidence>
<protein>
    <submittedName>
        <fullName evidence="2">Uncharacterized protein</fullName>
    </submittedName>
</protein>
<name>A0A078ALT8_STYLE</name>
<feature type="region of interest" description="Disordered" evidence="1">
    <location>
        <begin position="640"/>
        <end position="679"/>
    </location>
</feature>
<organism evidence="2 3">
    <name type="scientific">Stylonychia lemnae</name>
    <name type="common">Ciliate</name>
    <dbReference type="NCBI Taxonomy" id="5949"/>
    <lineage>
        <taxon>Eukaryota</taxon>
        <taxon>Sar</taxon>
        <taxon>Alveolata</taxon>
        <taxon>Ciliophora</taxon>
        <taxon>Intramacronucleata</taxon>
        <taxon>Spirotrichea</taxon>
        <taxon>Stichotrichia</taxon>
        <taxon>Sporadotrichida</taxon>
        <taxon>Oxytrichidae</taxon>
        <taxon>Stylonychinae</taxon>
        <taxon>Stylonychia</taxon>
    </lineage>
</organism>
<keyword evidence="3" id="KW-1185">Reference proteome</keyword>
<feature type="region of interest" description="Disordered" evidence="1">
    <location>
        <begin position="416"/>
        <end position="437"/>
    </location>
</feature>
<dbReference type="AlphaFoldDB" id="A0A078ALT8"/>
<proteinExistence type="predicted"/>